<dbReference type="GO" id="GO:0000026">
    <property type="term" value="F:alpha-1,2-mannosyltransferase activity"/>
    <property type="evidence" value="ECO:0007669"/>
    <property type="project" value="TreeGrafter"/>
</dbReference>
<keyword evidence="2" id="KW-0808">Transferase</keyword>
<dbReference type="SUPFAM" id="SSF53448">
    <property type="entry name" value="Nucleotide-diphospho-sugar transferases"/>
    <property type="match status" value="1"/>
</dbReference>
<dbReference type="Pfam" id="PF01793">
    <property type="entry name" value="Glyco_transf_15"/>
    <property type="match status" value="1"/>
</dbReference>
<dbReference type="GO" id="GO:0006487">
    <property type="term" value="P:protein N-linked glycosylation"/>
    <property type="evidence" value="ECO:0007669"/>
    <property type="project" value="TreeGrafter"/>
</dbReference>
<evidence type="ECO:0000256" key="2">
    <source>
        <dbReference type="ARBA" id="ARBA00022679"/>
    </source>
</evidence>
<organism evidence="3 4">
    <name type="scientific">Chrysophaeum taylorii</name>
    <dbReference type="NCBI Taxonomy" id="2483200"/>
    <lineage>
        <taxon>Eukaryota</taxon>
        <taxon>Sar</taxon>
        <taxon>Stramenopiles</taxon>
        <taxon>Ochrophyta</taxon>
        <taxon>Pelagophyceae</taxon>
        <taxon>Pelagomonadales</taxon>
        <taxon>Pelagomonadaceae</taxon>
        <taxon>Chrysophaeum</taxon>
    </lineage>
</organism>
<dbReference type="EMBL" id="JAQMWT010000523">
    <property type="protein sequence ID" value="KAJ8600426.1"/>
    <property type="molecule type" value="Genomic_DNA"/>
</dbReference>
<protein>
    <submittedName>
        <fullName evidence="3">Uncharacterized protein</fullName>
    </submittedName>
</protein>
<dbReference type="Gene3D" id="3.90.550.10">
    <property type="entry name" value="Spore Coat Polysaccharide Biosynthesis Protein SpsA, Chain A"/>
    <property type="match status" value="1"/>
</dbReference>
<dbReference type="PANTHER" id="PTHR31121:SF6">
    <property type="entry name" value="ALPHA-1,2 MANNOSYLTRANSFERASE KTR1"/>
    <property type="match status" value="1"/>
</dbReference>
<evidence type="ECO:0000313" key="4">
    <source>
        <dbReference type="Proteomes" id="UP001230188"/>
    </source>
</evidence>
<dbReference type="InterPro" id="IPR002685">
    <property type="entry name" value="Glyco_trans_15"/>
</dbReference>
<sequence length="395" mass="45872">MGGGGGLAWVVVSFARGEPCGGSRASKDAIVWLGQKQHSSYDKTHANTLNASMSSVAFMYDMVRDADVLVWHEGDLSRRDADALEGKTNVRWCRLSGESWGPPATQKGISPARDGRWSLGYLSMIRWYAITCWDVLSRMGYEWVMRFDDDSFLLSRIEYNVFGRMREVGAEYGFRTIARECDRTFGEFVDRYVEGFAVLQDQLLDDGTIFCDRFPKHCENSRRPRNIVQPKRYCDGPGRLGFYNNWFVTRINFWTSPALRRFRDHFDQSALVFTHRANDLIFQTAAARLHLDRGKWLRFADWTYQHHTIRDGAVVWGGIETGYDDLDALKTLDAYLRRWHPPESLSTSDRVRVCRVQLSRNDSRFHRIHFIPHGRTRWNWLAAPYCNKNGRVPIW</sequence>
<dbReference type="GO" id="GO:0005794">
    <property type="term" value="C:Golgi apparatus"/>
    <property type="evidence" value="ECO:0007669"/>
    <property type="project" value="TreeGrafter"/>
</dbReference>
<dbReference type="Proteomes" id="UP001230188">
    <property type="component" value="Unassembled WGS sequence"/>
</dbReference>
<evidence type="ECO:0000256" key="1">
    <source>
        <dbReference type="ARBA" id="ARBA00007677"/>
    </source>
</evidence>
<name>A0AAD7U8Y6_9STRA</name>
<comment type="similarity">
    <text evidence="1">Belongs to the glycosyltransferase 15 family.</text>
</comment>
<gene>
    <name evidence="3" type="ORF">CTAYLR_001479</name>
</gene>
<reference evidence="3" key="1">
    <citation type="submission" date="2023-01" db="EMBL/GenBank/DDBJ databases">
        <title>Metagenome sequencing of chrysophaentin producing Chrysophaeum taylorii.</title>
        <authorList>
            <person name="Davison J."/>
            <person name="Bewley C."/>
        </authorList>
    </citation>
    <scope>NUCLEOTIDE SEQUENCE</scope>
    <source>
        <strain evidence="3">NIES-1699</strain>
    </source>
</reference>
<dbReference type="GO" id="GO:0000032">
    <property type="term" value="P:cell wall mannoprotein biosynthetic process"/>
    <property type="evidence" value="ECO:0007669"/>
    <property type="project" value="TreeGrafter"/>
</dbReference>
<dbReference type="AlphaFoldDB" id="A0AAD7U8Y6"/>
<accession>A0AAD7U8Y6</accession>
<dbReference type="GO" id="GO:0016020">
    <property type="term" value="C:membrane"/>
    <property type="evidence" value="ECO:0007669"/>
    <property type="project" value="InterPro"/>
</dbReference>
<dbReference type="InterPro" id="IPR029044">
    <property type="entry name" value="Nucleotide-diphossugar_trans"/>
</dbReference>
<proteinExistence type="inferred from homology"/>
<dbReference type="PANTHER" id="PTHR31121">
    <property type="entry name" value="ALPHA-1,2 MANNOSYLTRANSFERASE KTR1"/>
    <property type="match status" value="1"/>
</dbReference>
<evidence type="ECO:0000313" key="3">
    <source>
        <dbReference type="EMBL" id="KAJ8600426.1"/>
    </source>
</evidence>
<keyword evidence="4" id="KW-1185">Reference proteome</keyword>
<comment type="caution">
    <text evidence="3">The sequence shown here is derived from an EMBL/GenBank/DDBJ whole genome shotgun (WGS) entry which is preliminary data.</text>
</comment>